<dbReference type="STRING" id="2903.R1DRF1"/>
<dbReference type="Proteomes" id="UP000013827">
    <property type="component" value="Unassembled WGS sequence"/>
</dbReference>
<evidence type="ECO:0000259" key="4">
    <source>
        <dbReference type="PROSITE" id="PS50127"/>
    </source>
</evidence>
<dbReference type="PANTHER" id="PTHR46116:SF15">
    <property type="entry name" value="(E3-INDEPENDENT) E2 UBIQUITIN-CONJUGATING ENZYME"/>
    <property type="match status" value="1"/>
</dbReference>
<evidence type="ECO:0000313" key="6">
    <source>
        <dbReference type="Proteomes" id="UP000013827"/>
    </source>
</evidence>
<dbReference type="HOGENOM" id="CLU_1010455_0_0_1"/>
<feature type="compositionally biased region" description="Low complexity" evidence="3">
    <location>
        <begin position="208"/>
        <end position="226"/>
    </location>
</feature>
<dbReference type="InterPro" id="IPR000608">
    <property type="entry name" value="UBC"/>
</dbReference>
<dbReference type="Pfam" id="PF00179">
    <property type="entry name" value="UQ_con"/>
    <property type="match status" value="1"/>
</dbReference>
<sequence length="276" mass="28973">QKQWKLLASGLPRGIYVVAFASRTDLLRALVIGPPGTPYQDAVFVFDLQLPPEFPTQPPAVHYLSYGERINPNLYENGKVCLSLLGTWTGRQSCELWNPQSSTVLQVLALVLCEQPYYNEAGYERQLGTSDGAHHARRYNEGALLLSLKSMTTTLRNSAPPFDALVALHFAAASSRILARCASLLRLKGPLERAALGGGGKAAAVAPAPASDEAAAPDTSGAAASGPEGGDAVAAAGLKGVLNAKPTLGFLHSLDRMVPPLRAAFEGAQRAGSSSA</sequence>
<dbReference type="PROSITE" id="PS50127">
    <property type="entry name" value="UBC_2"/>
    <property type="match status" value="1"/>
</dbReference>
<dbReference type="AlphaFoldDB" id="A0A0D3KQP3"/>
<organism evidence="5 6">
    <name type="scientific">Emiliania huxleyi (strain CCMP1516)</name>
    <dbReference type="NCBI Taxonomy" id="280463"/>
    <lineage>
        <taxon>Eukaryota</taxon>
        <taxon>Haptista</taxon>
        <taxon>Haptophyta</taxon>
        <taxon>Prymnesiophyceae</taxon>
        <taxon>Isochrysidales</taxon>
        <taxon>Noelaerhabdaceae</taxon>
        <taxon>Emiliania</taxon>
    </lineage>
</organism>
<accession>A0A0D3KQP3</accession>
<dbReference type="CDD" id="cd23837">
    <property type="entry name" value="UBCc_UBE2O"/>
    <property type="match status" value="1"/>
</dbReference>
<keyword evidence="1" id="KW-0808">Transferase</keyword>
<keyword evidence="6" id="KW-1185">Reference proteome</keyword>
<dbReference type="SMART" id="SM00212">
    <property type="entry name" value="UBCc"/>
    <property type="match status" value="1"/>
</dbReference>
<name>A0A0D3KQP3_EMIH1</name>
<evidence type="ECO:0000256" key="2">
    <source>
        <dbReference type="ARBA" id="ARBA00022786"/>
    </source>
</evidence>
<dbReference type="RefSeq" id="XP_005790507.1">
    <property type="nucleotide sequence ID" value="XM_005790450.1"/>
</dbReference>
<evidence type="ECO:0000256" key="1">
    <source>
        <dbReference type="ARBA" id="ARBA00022679"/>
    </source>
</evidence>
<feature type="domain" description="UBC core" evidence="4">
    <location>
        <begin position="1"/>
        <end position="152"/>
    </location>
</feature>
<dbReference type="KEGG" id="ehx:EMIHUDRAFT_62783"/>
<feature type="region of interest" description="Disordered" evidence="3">
    <location>
        <begin position="208"/>
        <end position="229"/>
    </location>
</feature>
<dbReference type="InterPro" id="IPR016135">
    <property type="entry name" value="UBQ-conjugating_enzyme/RWD"/>
</dbReference>
<dbReference type="PANTHER" id="PTHR46116">
    <property type="entry name" value="(E3-INDEPENDENT) E2 UBIQUITIN-CONJUGATING ENZYME"/>
    <property type="match status" value="1"/>
</dbReference>
<evidence type="ECO:0000256" key="3">
    <source>
        <dbReference type="SAM" id="MobiDB-lite"/>
    </source>
</evidence>
<reference evidence="6" key="1">
    <citation type="journal article" date="2013" name="Nature">
        <title>Pan genome of the phytoplankton Emiliania underpins its global distribution.</title>
        <authorList>
            <person name="Read B.A."/>
            <person name="Kegel J."/>
            <person name="Klute M.J."/>
            <person name="Kuo A."/>
            <person name="Lefebvre S.C."/>
            <person name="Maumus F."/>
            <person name="Mayer C."/>
            <person name="Miller J."/>
            <person name="Monier A."/>
            <person name="Salamov A."/>
            <person name="Young J."/>
            <person name="Aguilar M."/>
            <person name="Claverie J.M."/>
            <person name="Frickenhaus S."/>
            <person name="Gonzalez K."/>
            <person name="Herman E.K."/>
            <person name="Lin Y.C."/>
            <person name="Napier J."/>
            <person name="Ogata H."/>
            <person name="Sarno A.F."/>
            <person name="Shmutz J."/>
            <person name="Schroeder D."/>
            <person name="de Vargas C."/>
            <person name="Verret F."/>
            <person name="von Dassow P."/>
            <person name="Valentin K."/>
            <person name="Van de Peer Y."/>
            <person name="Wheeler G."/>
            <person name="Dacks J.B."/>
            <person name="Delwiche C.F."/>
            <person name="Dyhrman S.T."/>
            <person name="Glockner G."/>
            <person name="John U."/>
            <person name="Richards T."/>
            <person name="Worden A.Z."/>
            <person name="Zhang X."/>
            <person name="Grigoriev I.V."/>
            <person name="Allen A.E."/>
            <person name="Bidle K."/>
            <person name="Borodovsky M."/>
            <person name="Bowler C."/>
            <person name="Brownlee C."/>
            <person name="Cock J.M."/>
            <person name="Elias M."/>
            <person name="Gladyshev V.N."/>
            <person name="Groth M."/>
            <person name="Guda C."/>
            <person name="Hadaegh A."/>
            <person name="Iglesias-Rodriguez M.D."/>
            <person name="Jenkins J."/>
            <person name="Jones B.M."/>
            <person name="Lawson T."/>
            <person name="Leese F."/>
            <person name="Lindquist E."/>
            <person name="Lobanov A."/>
            <person name="Lomsadze A."/>
            <person name="Malik S.B."/>
            <person name="Marsh M.E."/>
            <person name="Mackinder L."/>
            <person name="Mock T."/>
            <person name="Mueller-Roeber B."/>
            <person name="Pagarete A."/>
            <person name="Parker M."/>
            <person name="Probert I."/>
            <person name="Quesneville H."/>
            <person name="Raines C."/>
            <person name="Rensing S.A."/>
            <person name="Riano-Pachon D.M."/>
            <person name="Richier S."/>
            <person name="Rokitta S."/>
            <person name="Shiraiwa Y."/>
            <person name="Soanes D.M."/>
            <person name="van der Giezen M."/>
            <person name="Wahlund T.M."/>
            <person name="Williams B."/>
            <person name="Wilson W."/>
            <person name="Wolfe G."/>
            <person name="Wurch L.L."/>
        </authorList>
    </citation>
    <scope>NUCLEOTIDE SEQUENCE</scope>
</reference>
<keyword evidence="2" id="KW-0833">Ubl conjugation pathway</keyword>
<dbReference type="Gene3D" id="3.10.110.10">
    <property type="entry name" value="Ubiquitin Conjugating Enzyme"/>
    <property type="match status" value="1"/>
</dbReference>
<dbReference type="PaxDb" id="2903-EOD38078"/>
<protein>
    <recommendedName>
        <fullName evidence="4">UBC core domain-containing protein</fullName>
    </recommendedName>
</protein>
<dbReference type="EnsemblProtists" id="EOD38078">
    <property type="protein sequence ID" value="EOD38078"/>
    <property type="gene ID" value="EMIHUDRAFT_62783"/>
</dbReference>
<dbReference type="GO" id="GO:0061631">
    <property type="term" value="F:ubiquitin conjugating enzyme activity"/>
    <property type="evidence" value="ECO:0007669"/>
    <property type="project" value="TreeGrafter"/>
</dbReference>
<dbReference type="GeneID" id="17283348"/>
<dbReference type="SUPFAM" id="SSF54495">
    <property type="entry name" value="UBC-like"/>
    <property type="match status" value="1"/>
</dbReference>
<evidence type="ECO:0000313" key="5">
    <source>
        <dbReference type="EnsemblProtists" id="EOD38078"/>
    </source>
</evidence>
<proteinExistence type="predicted"/>
<reference evidence="5" key="2">
    <citation type="submission" date="2024-10" db="UniProtKB">
        <authorList>
            <consortium name="EnsemblProtists"/>
        </authorList>
    </citation>
    <scope>IDENTIFICATION</scope>
</reference>
<dbReference type="eggNOG" id="KOG0895">
    <property type="taxonomic scope" value="Eukaryota"/>
</dbReference>